<keyword evidence="1" id="KW-1133">Transmembrane helix</keyword>
<keyword evidence="1" id="KW-0472">Membrane</keyword>
<proteinExistence type="predicted"/>
<evidence type="ECO:0000256" key="1">
    <source>
        <dbReference type="SAM" id="Phobius"/>
    </source>
</evidence>
<evidence type="ECO:0000313" key="2">
    <source>
        <dbReference type="EMBL" id="GAG89551.1"/>
    </source>
</evidence>
<organism evidence="2">
    <name type="scientific">marine sediment metagenome</name>
    <dbReference type="NCBI Taxonomy" id="412755"/>
    <lineage>
        <taxon>unclassified sequences</taxon>
        <taxon>metagenomes</taxon>
        <taxon>ecological metagenomes</taxon>
    </lineage>
</organism>
<name>X1CZB9_9ZZZZ</name>
<keyword evidence="1" id="KW-0812">Transmembrane</keyword>
<reference evidence="2" key="1">
    <citation type="journal article" date="2014" name="Front. Microbiol.">
        <title>High frequency of phylogenetically diverse reductive dehalogenase-homologous genes in deep subseafloor sedimentary metagenomes.</title>
        <authorList>
            <person name="Kawai M."/>
            <person name="Futagami T."/>
            <person name="Toyoda A."/>
            <person name="Takaki Y."/>
            <person name="Nishi S."/>
            <person name="Hori S."/>
            <person name="Arai W."/>
            <person name="Tsubouchi T."/>
            <person name="Morono Y."/>
            <person name="Uchiyama I."/>
            <person name="Ito T."/>
            <person name="Fujiyama A."/>
            <person name="Inagaki F."/>
            <person name="Takami H."/>
        </authorList>
    </citation>
    <scope>NUCLEOTIDE SEQUENCE</scope>
    <source>
        <strain evidence="2">Expedition CK06-06</strain>
    </source>
</reference>
<sequence>MNTYLLTILVLTLIIAFTVTGIYIYKKYGKYWFRKHKKAIASTVAISILASAGVLLVTRDLVVEGDDDVDYVYYTSSGRNAYFTTNTSVHFSQIILDSDYVQFNNTKFEVNAASRINITFMYLNPQLIIGDADANIEIATDCVFIGNIIGGFLDGIDEVD</sequence>
<dbReference type="AlphaFoldDB" id="X1CZB9"/>
<feature type="transmembrane region" description="Helical" evidence="1">
    <location>
        <begin position="38"/>
        <end position="57"/>
    </location>
</feature>
<dbReference type="EMBL" id="BART01011924">
    <property type="protein sequence ID" value="GAG89551.1"/>
    <property type="molecule type" value="Genomic_DNA"/>
</dbReference>
<feature type="transmembrane region" description="Helical" evidence="1">
    <location>
        <begin position="6"/>
        <end position="26"/>
    </location>
</feature>
<comment type="caution">
    <text evidence="2">The sequence shown here is derived from an EMBL/GenBank/DDBJ whole genome shotgun (WGS) entry which is preliminary data.</text>
</comment>
<protein>
    <submittedName>
        <fullName evidence="2">Uncharacterized protein</fullName>
    </submittedName>
</protein>
<gene>
    <name evidence="2" type="ORF">S01H4_25147</name>
</gene>
<feature type="non-terminal residue" evidence="2">
    <location>
        <position position="160"/>
    </location>
</feature>
<accession>X1CZB9</accession>